<feature type="repeat" description="PPR" evidence="3">
    <location>
        <begin position="303"/>
        <end position="337"/>
    </location>
</feature>
<feature type="repeat" description="PPR" evidence="3">
    <location>
        <begin position="510"/>
        <end position="544"/>
    </location>
</feature>
<feature type="repeat" description="PPR" evidence="3">
    <location>
        <begin position="338"/>
        <end position="372"/>
    </location>
</feature>
<evidence type="ECO:0000256" key="3">
    <source>
        <dbReference type="PROSITE-ProRule" id="PRU00708"/>
    </source>
</evidence>
<evidence type="ECO:0008006" key="6">
    <source>
        <dbReference type="Google" id="ProtNLM"/>
    </source>
</evidence>
<dbReference type="SUPFAM" id="SSF48452">
    <property type="entry name" value="TPR-like"/>
    <property type="match status" value="1"/>
</dbReference>
<dbReference type="Proteomes" id="UP000327013">
    <property type="component" value="Unassembled WGS sequence"/>
</dbReference>
<dbReference type="InterPro" id="IPR002885">
    <property type="entry name" value="PPR_rpt"/>
</dbReference>
<dbReference type="EMBL" id="VIBQ01000024">
    <property type="protein sequence ID" value="KAB8388291.1"/>
    <property type="molecule type" value="Genomic_DNA"/>
</dbReference>
<dbReference type="AlphaFoldDB" id="A0A5N6KZA3"/>
<feature type="repeat" description="PPR" evidence="3">
    <location>
        <begin position="545"/>
        <end position="579"/>
    </location>
</feature>
<keyword evidence="2" id="KW-0677">Repeat</keyword>
<accession>A0A5N6KZA3</accession>
<sequence>MVWKCYRWSLLLSTSNQLFITTPPLLLPLRFLSTATVCVSNQTQQKIFRGNQDNPEESKRFLTHQTVHSTLLDCPSDLIALSFFLWFAKQPNYFHNRAAFDHMVSVVKRLMERYKTVGGVVRGLESVGCVTKAQTFLLLLRIYWRGGMYDMVFEAFEEMRSYGFEPNTFARNVIMDVLFKIGRADVAIKVLKETQLQNFLTFNIALCNLCKLNDLVRIREVFRMMLGKGYHLNAETFEMLLNCFCKMSKLVEAYQVLGRMITLGIPIHVNVWSILVNGFCRLRRFDIACDLVEKMVKTGCFPNVVTYTTLIKGFMESKMVDDAIQILNIMESRGYAPDLVLCNVLIDSLSKVGRYDDALDVFVSLRTQKMAPDSYTLCSLLTTICLSRRFSLLPKLVLGIVVEADLVVYNALLNVFGKAGFPYLSVELYNDMLGSGFTPDKYSFVGLLSGLCEARRIDEAVNAYHGILMNYPGQDAHIHTVIIDGLIKVGKFYRAIRLFRKAIAEKYPLDVVSYTVAVRGLLKSGRTGEACTLYNQMKEAGISPNAHMYNVMLSLFCRQRDLKMVIQLLQEMIGARIELNCNNYFRLCNFLCRSCNSSSAVTLLIEMRDLGLIPDKANVCSIIQWTCPTSKSRQ</sequence>
<evidence type="ECO:0000313" key="4">
    <source>
        <dbReference type="EMBL" id="KAB8388290.1"/>
    </source>
</evidence>
<dbReference type="Gene3D" id="1.25.40.10">
    <property type="entry name" value="Tetratricopeptide repeat domain"/>
    <property type="match status" value="5"/>
</dbReference>
<evidence type="ECO:0000313" key="5">
    <source>
        <dbReference type="Proteomes" id="UP000327013"/>
    </source>
</evidence>
<reference evidence="4 5" key="1">
    <citation type="submission" date="2019-06" db="EMBL/GenBank/DDBJ databases">
        <title>A chromosomal-level reference genome of Carpinus fangiana (Coryloideae, Betulaceae).</title>
        <authorList>
            <person name="Yang X."/>
            <person name="Wang Z."/>
            <person name="Zhang L."/>
            <person name="Hao G."/>
            <person name="Liu J."/>
            <person name="Yang Y."/>
        </authorList>
    </citation>
    <scope>NUCLEOTIDE SEQUENCE [LARGE SCALE GENOMIC DNA]</scope>
    <source>
        <strain evidence="4">Cfa_2016G</strain>
        <tissue evidence="4">Leaf</tissue>
    </source>
</reference>
<dbReference type="PROSITE" id="PS51375">
    <property type="entry name" value="PPR"/>
    <property type="match status" value="8"/>
</dbReference>
<keyword evidence="5" id="KW-1185">Reference proteome</keyword>
<dbReference type="NCBIfam" id="TIGR00756">
    <property type="entry name" value="PPR"/>
    <property type="match status" value="9"/>
</dbReference>
<name>A0A5N6KZA3_9ROSI</name>
<dbReference type="InterPro" id="IPR011990">
    <property type="entry name" value="TPR-like_helical_dom_sf"/>
</dbReference>
<evidence type="ECO:0000256" key="2">
    <source>
        <dbReference type="ARBA" id="ARBA00022737"/>
    </source>
</evidence>
<dbReference type="EMBL" id="VIBQ01000024">
    <property type="protein sequence ID" value="KAB8388290.1"/>
    <property type="molecule type" value="Genomic_DNA"/>
</dbReference>
<evidence type="ECO:0000256" key="1">
    <source>
        <dbReference type="ARBA" id="ARBA00007626"/>
    </source>
</evidence>
<organism evidence="4 5">
    <name type="scientific">Carpinus fangiana</name>
    <dbReference type="NCBI Taxonomy" id="176857"/>
    <lineage>
        <taxon>Eukaryota</taxon>
        <taxon>Viridiplantae</taxon>
        <taxon>Streptophyta</taxon>
        <taxon>Embryophyta</taxon>
        <taxon>Tracheophyta</taxon>
        <taxon>Spermatophyta</taxon>
        <taxon>Magnoliopsida</taxon>
        <taxon>eudicotyledons</taxon>
        <taxon>Gunneridae</taxon>
        <taxon>Pentapetalae</taxon>
        <taxon>rosids</taxon>
        <taxon>fabids</taxon>
        <taxon>Fagales</taxon>
        <taxon>Betulaceae</taxon>
        <taxon>Carpinus</taxon>
    </lineage>
</organism>
<gene>
    <name evidence="4" type="ORF">FH972_024765</name>
</gene>
<dbReference type="OrthoDB" id="185373at2759"/>
<comment type="similarity">
    <text evidence="1">Belongs to the PPR family. P subfamily.</text>
</comment>
<feature type="repeat" description="PPR" evidence="3">
    <location>
        <begin position="233"/>
        <end position="267"/>
    </location>
</feature>
<proteinExistence type="inferred from homology"/>
<feature type="repeat" description="PPR" evidence="3">
    <location>
        <begin position="268"/>
        <end position="302"/>
    </location>
</feature>
<dbReference type="Pfam" id="PF01535">
    <property type="entry name" value="PPR"/>
    <property type="match status" value="2"/>
</dbReference>
<comment type="caution">
    <text evidence="4">The sequence shown here is derived from an EMBL/GenBank/DDBJ whole genome shotgun (WGS) entry which is preliminary data.</text>
</comment>
<protein>
    <recommendedName>
        <fullName evidence="6">Pentacotripeptide-repeat region of PRORP domain-containing protein</fullName>
    </recommendedName>
</protein>
<dbReference type="EMBL" id="VIBQ01000024">
    <property type="protein sequence ID" value="KAB8388289.1"/>
    <property type="molecule type" value="Genomic_DNA"/>
</dbReference>
<dbReference type="PANTHER" id="PTHR47941">
    <property type="entry name" value="PENTATRICOPEPTIDE REPEAT-CONTAINING PROTEIN 3, MITOCHONDRIAL"/>
    <property type="match status" value="1"/>
</dbReference>
<feature type="repeat" description="PPR" evidence="3">
    <location>
        <begin position="405"/>
        <end position="439"/>
    </location>
</feature>
<feature type="repeat" description="PPR" evidence="3">
    <location>
        <begin position="132"/>
        <end position="166"/>
    </location>
</feature>
<dbReference type="Pfam" id="PF13041">
    <property type="entry name" value="PPR_2"/>
    <property type="match status" value="4"/>
</dbReference>
<dbReference type="Pfam" id="PF12854">
    <property type="entry name" value="PPR_1"/>
    <property type="match status" value="1"/>
</dbReference>